<feature type="compositionally biased region" description="Basic and acidic residues" evidence="1">
    <location>
        <begin position="318"/>
        <end position="379"/>
    </location>
</feature>
<feature type="compositionally biased region" description="Basic and acidic residues" evidence="1">
    <location>
        <begin position="292"/>
        <end position="301"/>
    </location>
</feature>
<dbReference type="AlphaFoldDB" id="A0AAV9MHV2"/>
<dbReference type="PANTHER" id="PTHR31286">
    <property type="entry name" value="GLYCINE-RICH CELL WALL STRUCTURAL PROTEIN 1.8-LIKE"/>
    <property type="match status" value="1"/>
</dbReference>
<feature type="compositionally biased region" description="Acidic residues" evidence="1">
    <location>
        <begin position="463"/>
        <end position="480"/>
    </location>
</feature>
<dbReference type="Pfam" id="PF14111">
    <property type="entry name" value="DUF4283"/>
    <property type="match status" value="1"/>
</dbReference>
<gene>
    <name evidence="3" type="ORF">R3W88_000619</name>
</gene>
<name>A0AAV9MHV2_9SOLN</name>
<accession>A0AAV9MHV2</accession>
<comment type="caution">
    <text evidence="3">The sequence shown here is derived from an EMBL/GenBank/DDBJ whole genome shotgun (WGS) entry which is preliminary data.</text>
</comment>
<evidence type="ECO:0000313" key="3">
    <source>
        <dbReference type="EMBL" id="KAK4736922.1"/>
    </source>
</evidence>
<protein>
    <recommendedName>
        <fullName evidence="2">DUF4283 domain-containing protein</fullName>
    </recommendedName>
</protein>
<dbReference type="InterPro" id="IPR025558">
    <property type="entry name" value="DUF4283"/>
</dbReference>
<evidence type="ECO:0000256" key="1">
    <source>
        <dbReference type="SAM" id="MobiDB-lite"/>
    </source>
</evidence>
<feature type="compositionally biased region" description="Basic and acidic residues" evidence="1">
    <location>
        <begin position="436"/>
        <end position="450"/>
    </location>
</feature>
<evidence type="ECO:0000313" key="4">
    <source>
        <dbReference type="Proteomes" id="UP001311915"/>
    </source>
</evidence>
<organism evidence="3 4">
    <name type="scientific">Solanum pinnatisectum</name>
    <name type="common">tansyleaf nightshade</name>
    <dbReference type="NCBI Taxonomy" id="50273"/>
    <lineage>
        <taxon>Eukaryota</taxon>
        <taxon>Viridiplantae</taxon>
        <taxon>Streptophyta</taxon>
        <taxon>Embryophyta</taxon>
        <taxon>Tracheophyta</taxon>
        <taxon>Spermatophyta</taxon>
        <taxon>Magnoliopsida</taxon>
        <taxon>eudicotyledons</taxon>
        <taxon>Gunneridae</taxon>
        <taxon>Pentapetalae</taxon>
        <taxon>asterids</taxon>
        <taxon>lamiids</taxon>
        <taxon>Solanales</taxon>
        <taxon>Solanaceae</taxon>
        <taxon>Solanoideae</taxon>
        <taxon>Solaneae</taxon>
        <taxon>Solanum</taxon>
    </lineage>
</organism>
<feature type="domain" description="DUF4283" evidence="2">
    <location>
        <begin position="4"/>
        <end position="92"/>
    </location>
</feature>
<dbReference type="Proteomes" id="UP001311915">
    <property type="component" value="Unassembled WGS sequence"/>
</dbReference>
<feature type="compositionally biased region" description="Basic and acidic residues" evidence="1">
    <location>
        <begin position="392"/>
        <end position="416"/>
    </location>
</feature>
<proteinExistence type="predicted"/>
<dbReference type="EMBL" id="JAWPEI010000001">
    <property type="protein sequence ID" value="KAK4736922.1"/>
    <property type="molecule type" value="Genomic_DNA"/>
</dbReference>
<keyword evidence="4" id="KW-1185">Reference proteome</keyword>
<feature type="compositionally biased region" description="Polar residues" evidence="1">
    <location>
        <begin position="451"/>
        <end position="460"/>
    </location>
</feature>
<sequence>MIVNEDLEFAAVGKFSYGWPDIQELRKIIPKQCKLKGDVNIGLLCNRYVLIRALRMEDYVNLLSKPIFYIAHQNWYYPMRTFKWDPLFDPEEETTTAIAWISLPTLPPNIFGKETIFSMAAAVGKPLQVDLATSNKTRPSCARVKVKVNLLGEFPKRVNVGIKKKTGEIVAKWIDIKYDYLSKYCKSCKFQGHNEKECFVIHPELYPTQEDTEKSGKNKGYAITKESEETEKMNHLEAGKQKKSNNLEHWQKNGARRGKSWQRGGIQRWSPKEREVCEEGLLTGNKFNVLNEKDMIDQKDDQQEEDGAMRTPVTMGDSKGKDKESTKKWVEETFEKQMKSGDQTKDKGKQNEKSGERSSEECRLTKESDKKKSIEKIIYTEDDGQNYKRAGKNNEEHEEIGARESASDRCQEDKPPDLGLHLSNHIDDEGSTTQKQRMESMGEHEHESTKSQEVQVPNTFEESREDEDEDEDDIQEILRR</sequence>
<reference evidence="3 4" key="1">
    <citation type="submission" date="2023-10" db="EMBL/GenBank/DDBJ databases">
        <title>Genome-Wide Identification Analysis in wild type Solanum Pinnatisectum Reveals Some Genes Defensing Phytophthora Infestans.</title>
        <authorList>
            <person name="Sun C."/>
        </authorList>
    </citation>
    <scope>NUCLEOTIDE SEQUENCE [LARGE SCALE GENOMIC DNA]</scope>
    <source>
        <strain evidence="3">LQN</strain>
        <tissue evidence="3">Leaf</tissue>
    </source>
</reference>
<feature type="region of interest" description="Disordered" evidence="1">
    <location>
        <begin position="292"/>
        <end position="480"/>
    </location>
</feature>
<dbReference type="InterPro" id="IPR040256">
    <property type="entry name" value="At4g02000-like"/>
</dbReference>
<dbReference type="PANTHER" id="PTHR31286:SF179">
    <property type="entry name" value="RNASE H TYPE-1 DOMAIN-CONTAINING PROTEIN"/>
    <property type="match status" value="1"/>
</dbReference>
<evidence type="ECO:0000259" key="2">
    <source>
        <dbReference type="Pfam" id="PF14111"/>
    </source>
</evidence>